<comment type="caution">
    <text evidence="1">The sequence shown here is derived from an EMBL/GenBank/DDBJ whole genome shotgun (WGS) entry which is preliminary data.</text>
</comment>
<dbReference type="Proteomes" id="UP000023795">
    <property type="component" value="Unassembled WGS sequence"/>
</dbReference>
<dbReference type="PATRIC" id="fig|1230338.3.peg.759"/>
<dbReference type="eggNOG" id="ENOG50322VC">
    <property type="taxonomic scope" value="Bacteria"/>
</dbReference>
<evidence type="ECO:0000313" key="2">
    <source>
        <dbReference type="Proteomes" id="UP000023795"/>
    </source>
</evidence>
<proteinExistence type="predicted"/>
<keyword evidence="2" id="KW-1185">Reference proteome</keyword>
<dbReference type="Pfam" id="PF20227">
    <property type="entry name" value="DUF6586"/>
    <property type="match status" value="1"/>
</dbReference>
<dbReference type="EMBL" id="ANIN01000001">
    <property type="protein sequence ID" value="ELA09437.1"/>
    <property type="molecule type" value="Genomic_DNA"/>
</dbReference>
<protein>
    <submittedName>
        <fullName evidence="1">Uncharacterized protein</fullName>
    </submittedName>
</protein>
<dbReference type="RefSeq" id="WP_009767256.1">
    <property type="nucleotide sequence ID" value="NZ_ANIN01000001.1"/>
</dbReference>
<gene>
    <name evidence="1" type="ORF">MOMA_03505</name>
</gene>
<name>L2F8S0_9GAMM</name>
<evidence type="ECO:0000313" key="1">
    <source>
        <dbReference type="EMBL" id="ELA09437.1"/>
    </source>
</evidence>
<accession>L2F8S0</accession>
<organism evidence="1 2">
    <name type="scientific">Moraxella macacae 0408225</name>
    <dbReference type="NCBI Taxonomy" id="1230338"/>
    <lineage>
        <taxon>Bacteria</taxon>
        <taxon>Pseudomonadati</taxon>
        <taxon>Pseudomonadota</taxon>
        <taxon>Gammaproteobacteria</taxon>
        <taxon>Moraxellales</taxon>
        <taxon>Moraxellaceae</taxon>
        <taxon>Moraxella</taxon>
    </lineage>
</organism>
<dbReference type="AlphaFoldDB" id="L2F8S0"/>
<sequence>MANRVARYQADRTNQKLYFCRIYCQLAQEAEQKQLADAHLESAILHLYGAYLAFLQEIACYYQLNLVIPTLTTIADKLAQKTQISPEIEYLTQLSEIDFLAEIEQAWQQVNFKPIPKQIDLPEKEADSKRLLLVNIMPDQSAVNPKLLNAIISVDMVRQWRVHLLGVIEALRAGMVED</sequence>
<dbReference type="OrthoDB" id="6121078at2"/>
<reference evidence="1 2" key="1">
    <citation type="journal article" date="2013" name="Genome Announc.">
        <title>Genome Sequence of Moraxella macacae 0408225, a Novel Bacterial Species Isolated from a Cynomolgus Macaque with Epistaxis.</title>
        <authorList>
            <person name="Ladner J.T."/>
            <person name="Whitehouse C.A."/>
            <person name="Koroleva G.I."/>
            <person name="Palacios G.F."/>
        </authorList>
    </citation>
    <scope>NUCLEOTIDE SEQUENCE [LARGE SCALE GENOMIC DNA]</scope>
    <source>
        <strain evidence="1 2">0408225</strain>
    </source>
</reference>
<dbReference type="InterPro" id="IPR046493">
    <property type="entry name" value="DUF6586"/>
</dbReference>